<feature type="compositionally biased region" description="Low complexity" evidence="1">
    <location>
        <begin position="27"/>
        <end position="50"/>
    </location>
</feature>
<evidence type="ECO:0000313" key="3">
    <source>
        <dbReference type="EMBL" id="ODV95129.1"/>
    </source>
</evidence>
<dbReference type="InterPro" id="IPR058155">
    <property type="entry name" value="Skg3/CAF120-like_PH"/>
</dbReference>
<keyword evidence="4" id="KW-1185">Reference proteome</keyword>
<dbReference type="Proteomes" id="UP000094236">
    <property type="component" value="Unassembled WGS sequence"/>
</dbReference>
<feature type="domain" description="Skg3/CAF120-like PH-like" evidence="2">
    <location>
        <begin position="591"/>
        <end position="654"/>
    </location>
</feature>
<dbReference type="EMBL" id="KV454014">
    <property type="protein sequence ID" value="ODV95129.1"/>
    <property type="molecule type" value="Genomic_DNA"/>
</dbReference>
<feature type="compositionally biased region" description="Polar residues" evidence="1">
    <location>
        <begin position="878"/>
        <end position="888"/>
    </location>
</feature>
<gene>
    <name evidence="3" type="ORF">PACTADRAFT_49878</name>
</gene>
<feature type="compositionally biased region" description="Polar residues" evidence="1">
    <location>
        <begin position="749"/>
        <end position="784"/>
    </location>
</feature>
<feature type="region of interest" description="Disordered" evidence="1">
    <location>
        <begin position="749"/>
        <end position="785"/>
    </location>
</feature>
<sequence>MRLKSIFNRSKSGSDGKPLIVEPQAPSARSGAAARAGRSAVKIPPSAAASQPPPPPPLNVKNEPQLQAIQTREEQEQEKRAGSELSSVAKPALSVNTTTVNTNKHDGSVRKPTPPGGAPGGFKSASSKAAAQKRISSVPTSFLRQRSNSGRRSPNSAIANGNGDSTGSGSGSGSGLGSASGSGGSLPTPKSSDPSKIIENPNIPKELVPIITLIQAQQARIYYDGLLKIPAAESTSPVMTGIGVSVGAGAGSDSASGVTAQTWYTVEVKLSGTELVLWEPEDDLTATTQPGDSLKPSYINIADAKFVYRPNDGNALSPLIDDNIERSLNDLGDNWDLNVILSNSKSYLLRFDSELQLKEFYASLLLSQFEYRQLQESFTGALLSAKGLLLSDIRTLLAPENRHAKEEWCVLRFPFLNNKWIKCFVVVTPGEKSLRVPTPGNKNSTNGDASDTEKKNSRIKPGKIQIYTSNKTTKKNLLATIVNGRSCYTVYPENPDFIDNNGLLHITGDIIINQDKLSELTSGDSIGHSLSKKPSTSSLASFKTVGSKLAANGSNAFMSPINKSNRSLSANNSKFHIRSSSAQSVESLTSSFSNKKNINLTKTSLCLLIPEIHPSVKQFDTMFRLLIPILNTFKLYGRPAKFLSQRQEKESLLFGLPQLPHTEYLDSITAIKLVELNINNSIQENWNGDDWTQVFKEMISFKLTNGWTGSGSIFEVFKEGLIYTKEKDLEAGYPEFYDTEDEELEFMGSNNGSIASTPRNTTFGNVRSRSSSFRQLSPNPNDGSATLHKPALITSTFNGHNENSRVNNGGNFAKPLPVINTSASGHLSSPIAFSSELGSSPRYNSYLDSEDNSGSSVFSDTSKMNSENHQQHQQQTTPNAGTTSPNLAASHNYRNLLNLHNNTTYQTTPYHNGNAKPDSAGLKNPRDLRDTNLKASSANSSYYSLTPKEQVYA</sequence>
<proteinExistence type="predicted"/>
<accession>A0A1E4TTQ8</accession>
<feature type="domain" description="Skg3/CAF120-like PH-like" evidence="2">
    <location>
        <begin position="390"/>
        <end position="519"/>
    </location>
</feature>
<feature type="compositionally biased region" description="Polar residues" evidence="1">
    <location>
        <begin position="134"/>
        <end position="159"/>
    </location>
</feature>
<feature type="region of interest" description="Disordered" evidence="1">
    <location>
        <begin position="1"/>
        <end position="200"/>
    </location>
</feature>
<feature type="compositionally biased region" description="Gly residues" evidence="1">
    <location>
        <begin position="164"/>
        <end position="184"/>
    </location>
</feature>
<dbReference type="STRING" id="669874.A0A1E4TTQ8"/>
<feature type="compositionally biased region" description="Polar residues" evidence="1">
    <location>
        <begin position="440"/>
        <end position="449"/>
    </location>
</feature>
<protein>
    <recommendedName>
        <fullName evidence="2">Skg3/CAF120-like PH-like domain-containing protein</fullName>
    </recommendedName>
</protein>
<feature type="region of interest" description="Disordered" evidence="1">
    <location>
        <begin position="903"/>
        <end position="928"/>
    </location>
</feature>
<dbReference type="AlphaFoldDB" id="A0A1E4TTQ8"/>
<evidence type="ECO:0000259" key="2">
    <source>
        <dbReference type="Pfam" id="PF25381"/>
    </source>
</evidence>
<feature type="region of interest" description="Disordered" evidence="1">
    <location>
        <begin position="844"/>
        <end position="888"/>
    </location>
</feature>
<dbReference type="Pfam" id="PF25381">
    <property type="entry name" value="PH_26"/>
    <property type="match status" value="2"/>
</dbReference>
<reference evidence="4" key="1">
    <citation type="submission" date="2016-05" db="EMBL/GenBank/DDBJ databases">
        <title>Comparative genomics of biotechnologically important yeasts.</title>
        <authorList>
            <consortium name="DOE Joint Genome Institute"/>
            <person name="Riley R."/>
            <person name="Haridas S."/>
            <person name="Wolfe K.H."/>
            <person name="Lopes M.R."/>
            <person name="Hittinger C.T."/>
            <person name="Goker M."/>
            <person name="Salamov A."/>
            <person name="Wisecaver J."/>
            <person name="Long T.M."/>
            <person name="Aerts A.L."/>
            <person name="Barry K."/>
            <person name="Choi C."/>
            <person name="Clum A."/>
            <person name="Coughlan A.Y."/>
            <person name="Deshpande S."/>
            <person name="Douglass A.P."/>
            <person name="Hanson S.J."/>
            <person name="Klenk H.-P."/>
            <person name="Labutti K."/>
            <person name="Lapidus A."/>
            <person name="Lindquist E."/>
            <person name="Lipzen A."/>
            <person name="Meier-Kolthoff J.P."/>
            <person name="Ohm R.A."/>
            <person name="Otillar R.P."/>
            <person name="Pangilinan J."/>
            <person name="Peng Y."/>
            <person name="Rokas A."/>
            <person name="Rosa C.A."/>
            <person name="Scheuner C."/>
            <person name="Sibirny A.A."/>
            <person name="Slot J.C."/>
            <person name="Stielow J.B."/>
            <person name="Sun H."/>
            <person name="Kurtzman C.P."/>
            <person name="Blackwell M."/>
            <person name="Grigoriev I.V."/>
            <person name="Jeffries T.W."/>
        </authorList>
    </citation>
    <scope>NUCLEOTIDE SEQUENCE [LARGE SCALE GENOMIC DNA]</scope>
    <source>
        <strain evidence="4">NRRL Y-2460</strain>
    </source>
</reference>
<evidence type="ECO:0000313" key="4">
    <source>
        <dbReference type="Proteomes" id="UP000094236"/>
    </source>
</evidence>
<feature type="compositionally biased region" description="Low complexity" evidence="1">
    <location>
        <begin position="121"/>
        <end position="133"/>
    </location>
</feature>
<dbReference type="OrthoDB" id="5563754at2759"/>
<name>A0A1E4TTQ8_PACTA</name>
<feature type="compositionally biased region" description="Polar residues" evidence="1">
    <location>
        <begin position="844"/>
        <end position="868"/>
    </location>
</feature>
<feature type="region of interest" description="Disordered" evidence="1">
    <location>
        <begin position="434"/>
        <end position="457"/>
    </location>
</feature>
<feature type="compositionally biased region" description="Basic and acidic residues" evidence="1">
    <location>
        <begin position="71"/>
        <end position="82"/>
    </location>
</feature>
<evidence type="ECO:0000256" key="1">
    <source>
        <dbReference type="SAM" id="MobiDB-lite"/>
    </source>
</evidence>
<organism evidence="3 4">
    <name type="scientific">Pachysolen tannophilus NRRL Y-2460</name>
    <dbReference type="NCBI Taxonomy" id="669874"/>
    <lineage>
        <taxon>Eukaryota</taxon>
        <taxon>Fungi</taxon>
        <taxon>Dikarya</taxon>
        <taxon>Ascomycota</taxon>
        <taxon>Saccharomycotina</taxon>
        <taxon>Pichiomycetes</taxon>
        <taxon>Pachysolenaceae</taxon>
        <taxon>Pachysolen</taxon>
    </lineage>
</organism>